<sequence length="133" mass="13909">MIARVHSIAADLVALALSAFRVSAAPSPVNLASSATVAWLVVAIVALFPVVDHAIAAFVPFPIASTILIIIVIAVLVVITPSIIVAFPEIPSRARKGLLSGKEQKHKGKDTYSLNTDTCPAGTIRIVYSNSLP</sequence>
<keyword evidence="1" id="KW-0812">Transmembrane</keyword>
<protein>
    <submittedName>
        <fullName evidence="2">Uncharacterized protein</fullName>
    </submittedName>
</protein>
<evidence type="ECO:0000313" key="2">
    <source>
        <dbReference type="EMBL" id="TNV87775.1"/>
    </source>
</evidence>
<keyword evidence="1" id="KW-1133">Transmembrane helix</keyword>
<proteinExistence type="predicted"/>
<organism evidence="2 3">
    <name type="scientific">Halteria grandinella</name>
    <dbReference type="NCBI Taxonomy" id="5974"/>
    <lineage>
        <taxon>Eukaryota</taxon>
        <taxon>Sar</taxon>
        <taxon>Alveolata</taxon>
        <taxon>Ciliophora</taxon>
        <taxon>Intramacronucleata</taxon>
        <taxon>Spirotrichea</taxon>
        <taxon>Stichotrichia</taxon>
        <taxon>Sporadotrichida</taxon>
        <taxon>Halteriidae</taxon>
        <taxon>Halteria</taxon>
    </lineage>
</organism>
<gene>
    <name evidence="2" type="ORF">FGO68_gene1980</name>
</gene>
<reference evidence="2" key="1">
    <citation type="submission" date="2019-06" db="EMBL/GenBank/DDBJ databases">
        <authorList>
            <person name="Zheng W."/>
        </authorList>
    </citation>
    <scope>NUCLEOTIDE SEQUENCE</scope>
    <source>
        <strain evidence="2">QDHG01</strain>
    </source>
</reference>
<keyword evidence="1" id="KW-0472">Membrane</keyword>
<keyword evidence="3" id="KW-1185">Reference proteome</keyword>
<feature type="transmembrane region" description="Helical" evidence="1">
    <location>
        <begin position="63"/>
        <end position="87"/>
    </location>
</feature>
<comment type="caution">
    <text evidence="2">The sequence shown here is derived from an EMBL/GenBank/DDBJ whole genome shotgun (WGS) entry which is preliminary data.</text>
</comment>
<accession>A0A8J8P8J4</accession>
<dbReference type="AlphaFoldDB" id="A0A8J8P8J4"/>
<name>A0A8J8P8J4_HALGN</name>
<dbReference type="Proteomes" id="UP000785679">
    <property type="component" value="Unassembled WGS sequence"/>
</dbReference>
<evidence type="ECO:0000313" key="3">
    <source>
        <dbReference type="Proteomes" id="UP000785679"/>
    </source>
</evidence>
<feature type="transmembrane region" description="Helical" evidence="1">
    <location>
        <begin position="34"/>
        <end position="51"/>
    </location>
</feature>
<dbReference type="EMBL" id="RRYP01000229">
    <property type="protein sequence ID" value="TNV87775.1"/>
    <property type="molecule type" value="Genomic_DNA"/>
</dbReference>
<evidence type="ECO:0000256" key="1">
    <source>
        <dbReference type="SAM" id="Phobius"/>
    </source>
</evidence>